<dbReference type="Proteomes" id="UP001184853">
    <property type="component" value="Unassembled WGS sequence"/>
</dbReference>
<evidence type="ECO:0000313" key="1">
    <source>
        <dbReference type="EMBL" id="MDR6404062.1"/>
    </source>
</evidence>
<dbReference type="RefSeq" id="WP_115980547.1">
    <property type="nucleotide sequence ID" value="NZ_JAVDQS010000002.1"/>
</dbReference>
<reference evidence="1 2" key="1">
    <citation type="submission" date="2023-07" db="EMBL/GenBank/DDBJ databases">
        <title>Sorghum-associated microbial communities from plants grown in Nebraska, USA.</title>
        <authorList>
            <person name="Schachtman D."/>
        </authorList>
    </citation>
    <scope>NUCLEOTIDE SEQUENCE [LARGE SCALE GENOMIC DNA]</scope>
    <source>
        <strain evidence="1 2">DS1709</strain>
    </source>
</reference>
<protein>
    <submittedName>
        <fullName evidence="1">Uncharacterized protein</fullName>
    </submittedName>
</protein>
<evidence type="ECO:0000313" key="2">
    <source>
        <dbReference type="Proteomes" id="UP001184853"/>
    </source>
</evidence>
<sequence>MKNLEEFISDTPLDKVLILDKEGNRHIVEAYKIIIELGGKEYFIENVPHPKKPVGLTISFLSLEHQVERSYFAIYPGASNLIHLSIDSSPL</sequence>
<name>A0ABU1LBG8_9FLAO</name>
<accession>A0ABU1LBG8</accession>
<comment type="caution">
    <text evidence="1">The sequence shown here is derived from an EMBL/GenBank/DDBJ whole genome shotgun (WGS) entry which is preliminary data.</text>
</comment>
<organism evidence="1 2">
    <name type="scientific">Chryseobacterium geocarposphaerae</name>
    <dbReference type="NCBI Taxonomy" id="1416776"/>
    <lineage>
        <taxon>Bacteria</taxon>
        <taxon>Pseudomonadati</taxon>
        <taxon>Bacteroidota</taxon>
        <taxon>Flavobacteriia</taxon>
        <taxon>Flavobacteriales</taxon>
        <taxon>Weeksellaceae</taxon>
        <taxon>Chryseobacterium group</taxon>
        <taxon>Chryseobacterium</taxon>
    </lineage>
</organism>
<gene>
    <name evidence="1" type="ORF">J2781_000977</name>
</gene>
<proteinExistence type="predicted"/>
<keyword evidence="2" id="KW-1185">Reference proteome</keyword>
<dbReference type="EMBL" id="JAVDQS010000002">
    <property type="protein sequence ID" value="MDR6404062.1"/>
    <property type="molecule type" value="Genomic_DNA"/>
</dbReference>